<dbReference type="AlphaFoldDB" id="A0AAQ4DU22"/>
<keyword evidence="1" id="KW-0812">Transmembrane</keyword>
<evidence type="ECO:0000313" key="3">
    <source>
        <dbReference type="Proteomes" id="UP001321473"/>
    </source>
</evidence>
<keyword evidence="1" id="KW-1133">Transmembrane helix</keyword>
<dbReference type="Proteomes" id="UP001321473">
    <property type="component" value="Unassembled WGS sequence"/>
</dbReference>
<comment type="caution">
    <text evidence="2">The sequence shown here is derived from an EMBL/GenBank/DDBJ whole genome shotgun (WGS) entry which is preliminary data.</text>
</comment>
<keyword evidence="3" id="KW-1185">Reference proteome</keyword>
<evidence type="ECO:0000256" key="1">
    <source>
        <dbReference type="SAM" id="Phobius"/>
    </source>
</evidence>
<keyword evidence="1" id="KW-0472">Membrane</keyword>
<sequence>MLEPVQPAGNLLVPAEPETGFGLWLTAHLKRSTAGLLVKQSILAVSASIITELVNNSSALSLLLPVAVDVEGVRLLSALLVPSRFSLCALLLSGCAFCFCAILPFCVWRVGRPRRRNQGTYGLQPKISCSGQSMQLKGGWKDCQQHRTFAVIERCLTSSYAGDYVCHGADKNDRLRQNHTEQLAHLGMCCTGNGETSATNCGQCNKKSQDFSHCSGQSEPVRYRLKPA</sequence>
<name>A0AAQ4DU22_AMBAM</name>
<accession>A0AAQ4DU22</accession>
<reference evidence="2 3" key="1">
    <citation type="journal article" date="2023" name="Arcadia Sci">
        <title>De novo assembly of a long-read Amblyomma americanum tick genome.</title>
        <authorList>
            <person name="Chou S."/>
            <person name="Poskanzer K.E."/>
            <person name="Rollins M."/>
            <person name="Thuy-Boun P.S."/>
        </authorList>
    </citation>
    <scope>NUCLEOTIDE SEQUENCE [LARGE SCALE GENOMIC DNA]</scope>
    <source>
        <strain evidence="2">F_SG_1</strain>
        <tissue evidence="2">Salivary glands</tissue>
    </source>
</reference>
<dbReference type="EMBL" id="JARKHS020026842">
    <property type="protein sequence ID" value="KAK8765962.1"/>
    <property type="molecule type" value="Genomic_DNA"/>
</dbReference>
<feature type="transmembrane region" description="Helical" evidence="1">
    <location>
        <begin position="84"/>
        <end position="108"/>
    </location>
</feature>
<protein>
    <submittedName>
        <fullName evidence="2">Uncharacterized protein</fullName>
    </submittedName>
</protein>
<evidence type="ECO:0000313" key="2">
    <source>
        <dbReference type="EMBL" id="KAK8765962.1"/>
    </source>
</evidence>
<gene>
    <name evidence="2" type="ORF">V5799_007256</name>
</gene>
<proteinExistence type="predicted"/>
<organism evidence="2 3">
    <name type="scientific">Amblyomma americanum</name>
    <name type="common">Lone star tick</name>
    <dbReference type="NCBI Taxonomy" id="6943"/>
    <lineage>
        <taxon>Eukaryota</taxon>
        <taxon>Metazoa</taxon>
        <taxon>Ecdysozoa</taxon>
        <taxon>Arthropoda</taxon>
        <taxon>Chelicerata</taxon>
        <taxon>Arachnida</taxon>
        <taxon>Acari</taxon>
        <taxon>Parasitiformes</taxon>
        <taxon>Ixodida</taxon>
        <taxon>Ixodoidea</taxon>
        <taxon>Ixodidae</taxon>
        <taxon>Amblyomminae</taxon>
        <taxon>Amblyomma</taxon>
    </lineage>
</organism>